<dbReference type="AlphaFoldDB" id="A0A7W7MQU0"/>
<comment type="caution">
    <text evidence="1">The sequence shown here is derived from an EMBL/GenBank/DDBJ whole genome shotgun (WGS) entry which is preliminary data.</text>
</comment>
<proteinExistence type="predicted"/>
<reference evidence="1 2" key="1">
    <citation type="submission" date="2020-08" db="EMBL/GenBank/DDBJ databases">
        <title>Sequencing the genomes of 1000 actinobacteria strains.</title>
        <authorList>
            <person name="Klenk H.-P."/>
        </authorList>
    </citation>
    <scope>NUCLEOTIDE SEQUENCE [LARGE SCALE GENOMIC DNA]</scope>
    <source>
        <strain evidence="1 2">DSM 43149</strain>
    </source>
</reference>
<gene>
    <name evidence="1" type="ORF">BJ971_004109</name>
</gene>
<keyword evidence="2" id="KW-1185">Reference proteome</keyword>
<dbReference type="InterPro" id="IPR025361">
    <property type="entry name" value="DUF4265"/>
</dbReference>
<protein>
    <recommendedName>
        <fullName evidence="3">DUF4265 domain-containing protein</fullName>
    </recommendedName>
</protein>
<organism evidence="1 2">
    <name type="scientific">Actinoplanes digitatis</name>
    <dbReference type="NCBI Taxonomy" id="1868"/>
    <lineage>
        <taxon>Bacteria</taxon>
        <taxon>Bacillati</taxon>
        <taxon>Actinomycetota</taxon>
        <taxon>Actinomycetes</taxon>
        <taxon>Micromonosporales</taxon>
        <taxon>Micromonosporaceae</taxon>
        <taxon>Actinoplanes</taxon>
    </lineage>
</organism>
<dbReference type="RefSeq" id="WP_184994855.1">
    <property type="nucleotide sequence ID" value="NZ_BOMK01000020.1"/>
</dbReference>
<evidence type="ECO:0000313" key="2">
    <source>
        <dbReference type="Proteomes" id="UP000578112"/>
    </source>
</evidence>
<dbReference type="Pfam" id="PF14085">
    <property type="entry name" value="DUF4265"/>
    <property type="match status" value="1"/>
</dbReference>
<evidence type="ECO:0000313" key="1">
    <source>
        <dbReference type="EMBL" id="MBB4763553.1"/>
    </source>
</evidence>
<dbReference type="Proteomes" id="UP000578112">
    <property type="component" value="Unassembled WGS sequence"/>
</dbReference>
<evidence type="ECO:0008006" key="3">
    <source>
        <dbReference type="Google" id="ProtNLM"/>
    </source>
</evidence>
<dbReference type="EMBL" id="JACHNH010000001">
    <property type="protein sequence ID" value="MBB4763553.1"/>
    <property type="molecule type" value="Genomic_DNA"/>
</dbReference>
<sequence length="166" mass="18287">MTSASDVHERPAGGAVKIWFRFAPREGWLPYDTEGLWATELTADTARVENVPFLQDGVAQGDVVRFETNAEGVRWARGRVRESGHCVIRVLPERAGPLAGSAAAVHAQFARFGLGGEVFGPELPLVALDVPADADFRDIKRVLDDGESNGWWYYEVGCGTDRWWDA</sequence>
<name>A0A7W7MQU0_9ACTN</name>
<accession>A0A7W7MQU0</accession>